<reference evidence="2" key="1">
    <citation type="submission" date="2020-08" db="EMBL/GenBank/DDBJ databases">
        <title>Multicomponent nature underlies the extraordinary mechanical properties of spider dragline silk.</title>
        <authorList>
            <person name="Kono N."/>
            <person name="Nakamura H."/>
            <person name="Mori M."/>
            <person name="Yoshida Y."/>
            <person name="Ohtoshi R."/>
            <person name="Malay A.D."/>
            <person name="Moran D.A.P."/>
            <person name="Tomita M."/>
            <person name="Numata K."/>
            <person name="Arakawa K."/>
        </authorList>
    </citation>
    <scope>NUCLEOTIDE SEQUENCE</scope>
</reference>
<comment type="caution">
    <text evidence="2">The sequence shown here is derived from an EMBL/GenBank/DDBJ whole genome shotgun (WGS) entry which is preliminary data.</text>
</comment>
<dbReference type="Gene3D" id="3.40.33.10">
    <property type="entry name" value="CAP"/>
    <property type="match status" value="1"/>
</dbReference>
<accession>A0A8X6MPB6</accession>
<evidence type="ECO:0000313" key="2">
    <source>
        <dbReference type="EMBL" id="GFS70878.1"/>
    </source>
</evidence>
<dbReference type="InterPro" id="IPR001283">
    <property type="entry name" value="CRISP-related"/>
</dbReference>
<evidence type="ECO:0000259" key="1">
    <source>
        <dbReference type="SMART" id="SM00198"/>
    </source>
</evidence>
<dbReference type="OrthoDB" id="337038at2759"/>
<dbReference type="InterPro" id="IPR035940">
    <property type="entry name" value="CAP_sf"/>
</dbReference>
<dbReference type="InterPro" id="IPR034113">
    <property type="entry name" value="SCP_GAPR1-like"/>
</dbReference>
<dbReference type="EMBL" id="BMAW01000827">
    <property type="protein sequence ID" value="GFS70878.1"/>
    <property type="molecule type" value="Genomic_DNA"/>
</dbReference>
<keyword evidence="3" id="KW-1185">Reference proteome</keyword>
<dbReference type="AlphaFoldDB" id="A0A8X6MPB6"/>
<dbReference type="Proteomes" id="UP000887013">
    <property type="component" value="Unassembled WGS sequence"/>
</dbReference>
<dbReference type="FunFam" id="3.40.33.10:FF:000010">
    <property type="entry name" value="Predicted protein"/>
    <property type="match status" value="1"/>
</dbReference>
<dbReference type="PRINTS" id="PR00837">
    <property type="entry name" value="V5TPXLIKE"/>
</dbReference>
<feature type="domain" description="SCP" evidence="1">
    <location>
        <begin position="62"/>
        <end position="196"/>
    </location>
</feature>
<dbReference type="InterPro" id="IPR014044">
    <property type="entry name" value="CAP_dom"/>
</dbReference>
<dbReference type="PANTHER" id="PTHR10334">
    <property type="entry name" value="CYSTEINE-RICH SECRETORY PROTEIN-RELATED"/>
    <property type="match status" value="1"/>
</dbReference>
<dbReference type="SMART" id="SM00198">
    <property type="entry name" value="SCP"/>
    <property type="match status" value="1"/>
</dbReference>
<dbReference type="PRINTS" id="PR00838">
    <property type="entry name" value="V5ALLERGEN"/>
</dbReference>
<protein>
    <submittedName>
        <fullName evidence="2">Protein PRY1</fullName>
    </submittedName>
</protein>
<evidence type="ECO:0000313" key="3">
    <source>
        <dbReference type="Proteomes" id="UP000887013"/>
    </source>
</evidence>
<dbReference type="SUPFAM" id="SSF55797">
    <property type="entry name" value="PR-1-like"/>
    <property type="match status" value="1"/>
</dbReference>
<proteinExistence type="predicted"/>
<gene>
    <name evidence="2" type="primary">PRY1</name>
    <name evidence="2" type="ORF">NPIL_100431</name>
</gene>
<organism evidence="2 3">
    <name type="scientific">Nephila pilipes</name>
    <name type="common">Giant wood spider</name>
    <name type="synonym">Nephila maculata</name>
    <dbReference type="NCBI Taxonomy" id="299642"/>
    <lineage>
        <taxon>Eukaryota</taxon>
        <taxon>Metazoa</taxon>
        <taxon>Ecdysozoa</taxon>
        <taxon>Arthropoda</taxon>
        <taxon>Chelicerata</taxon>
        <taxon>Arachnida</taxon>
        <taxon>Araneae</taxon>
        <taxon>Araneomorphae</taxon>
        <taxon>Entelegynae</taxon>
        <taxon>Araneoidea</taxon>
        <taxon>Nephilidae</taxon>
        <taxon>Nephila</taxon>
    </lineage>
</organism>
<dbReference type="Pfam" id="PF00188">
    <property type="entry name" value="CAP"/>
    <property type="match status" value="1"/>
</dbReference>
<dbReference type="CDD" id="cd05382">
    <property type="entry name" value="CAP_GAPR1-like"/>
    <property type="match status" value="1"/>
</dbReference>
<name>A0A8X6MPB6_NEPPI</name>
<sequence>MESLWKVAAWDSMYLWEVSVDLVQQLAEKLEDELNDAFASIFTLNDFDLETLRNEGPVDMLDIKRDTFNAHNNYRTMHGCPPLVMSEELSSMAQGWAEKLAEKGFLQYSENPGLGENITLVDLDQPSKKGEQIVKEWYKEINNYNYSKPGWKRGAYHVSQLLWKSTTEIGVGVAKIPGQNKAYVVVNYRPAGNNNMPGEFERNVLPPQKKAIPDNNVNMRKNINRR</sequence>
<dbReference type="InterPro" id="IPR002413">
    <property type="entry name" value="V5_allergen-like"/>
</dbReference>